<keyword evidence="2" id="KW-1185">Reference proteome</keyword>
<organism evidence="1 2">
    <name type="scientific">Scutellospora calospora</name>
    <dbReference type="NCBI Taxonomy" id="85575"/>
    <lineage>
        <taxon>Eukaryota</taxon>
        <taxon>Fungi</taxon>
        <taxon>Fungi incertae sedis</taxon>
        <taxon>Mucoromycota</taxon>
        <taxon>Glomeromycotina</taxon>
        <taxon>Glomeromycetes</taxon>
        <taxon>Diversisporales</taxon>
        <taxon>Gigasporaceae</taxon>
        <taxon>Scutellospora</taxon>
    </lineage>
</organism>
<gene>
    <name evidence="1" type="ORF">SCALOS_LOCUS8701</name>
</gene>
<proteinExistence type="predicted"/>
<comment type="caution">
    <text evidence="1">The sequence shown here is derived from an EMBL/GenBank/DDBJ whole genome shotgun (WGS) entry which is preliminary data.</text>
</comment>
<reference evidence="1" key="1">
    <citation type="submission" date="2021-06" db="EMBL/GenBank/DDBJ databases">
        <authorList>
            <person name="Kallberg Y."/>
            <person name="Tangrot J."/>
            <person name="Rosling A."/>
        </authorList>
    </citation>
    <scope>NUCLEOTIDE SEQUENCE</scope>
    <source>
        <strain evidence="1">AU212A</strain>
    </source>
</reference>
<sequence>YLHIADIIQEILENIIANWGLIKKDLIRDLVDILEPFFETTEELSGSKYITISYILLSIFALMRNLSNYSDKELSEVDFKTDNLVFDDNIRFNNTEEEEKE</sequence>
<dbReference type="Proteomes" id="UP000789860">
    <property type="component" value="Unassembled WGS sequence"/>
</dbReference>
<accession>A0ACA9NKD1</accession>
<evidence type="ECO:0000313" key="2">
    <source>
        <dbReference type="Proteomes" id="UP000789860"/>
    </source>
</evidence>
<protein>
    <submittedName>
        <fullName evidence="1">1154_t:CDS:1</fullName>
    </submittedName>
</protein>
<evidence type="ECO:0000313" key="1">
    <source>
        <dbReference type="EMBL" id="CAG8652119.1"/>
    </source>
</evidence>
<feature type="non-terminal residue" evidence="1">
    <location>
        <position position="101"/>
    </location>
</feature>
<feature type="non-terminal residue" evidence="1">
    <location>
        <position position="1"/>
    </location>
</feature>
<name>A0ACA9NKD1_9GLOM</name>
<dbReference type="EMBL" id="CAJVPM010024058">
    <property type="protein sequence ID" value="CAG8652119.1"/>
    <property type="molecule type" value="Genomic_DNA"/>
</dbReference>